<protein>
    <submittedName>
        <fullName evidence="4">Fe-S-containing hydro-lyase</fullName>
    </submittedName>
</protein>
<accession>A0A660SKB5</accession>
<dbReference type="NCBIfam" id="TIGR00723">
    <property type="entry name" value="ttdB_fumA_fumB"/>
    <property type="match status" value="1"/>
</dbReference>
<feature type="domain" description="Fe-S hydro-lyase tartrate dehydratase beta-type catalytic" evidence="3">
    <location>
        <begin position="2"/>
        <end position="174"/>
    </location>
</feature>
<dbReference type="Proteomes" id="UP000268469">
    <property type="component" value="Unassembled WGS sequence"/>
</dbReference>
<dbReference type="InterPro" id="IPR004647">
    <property type="entry name" value="Fe-S_hydro-lyase_TtdB-typ_cat"/>
</dbReference>
<dbReference type="PANTHER" id="PTHR43351:SF2">
    <property type="entry name" value="L(+)-TARTRATE DEHYDRATASE SUBUNIT BETA-RELATED"/>
    <property type="match status" value="1"/>
</dbReference>
<gene>
    <name evidence="4" type="ORF">DRP53_04860</name>
</gene>
<organism evidence="4 5">
    <name type="scientific">candidate division WOR-3 bacterium</name>
    <dbReference type="NCBI Taxonomy" id="2052148"/>
    <lineage>
        <taxon>Bacteria</taxon>
        <taxon>Bacteria division WOR-3</taxon>
    </lineage>
</organism>
<dbReference type="EMBL" id="QNBE01000038">
    <property type="protein sequence ID" value="RKX70481.1"/>
    <property type="molecule type" value="Genomic_DNA"/>
</dbReference>
<reference evidence="4 5" key="1">
    <citation type="submission" date="2018-06" db="EMBL/GenBank/DDBJ databases">
        <title>Extensive metabolic versatility and redundancy in microbially diverse, dynamic hydrothermal sediments.</title>
        <authorList>
            <person name="Dombrowski N."/>
            <person name="Teske A."/>
            <person name="Baker B.J."/>
        </authorList>
    </citation>
    <scope>NUCLEOTIDE SEQUENCE [LARGE SCALE GENOMIC DNA]</scope>
    <source>
        <strain evidence="4">B36_G15</strain>
    </source>
</reference>
<dbReference type="GO" id="GO:0016836">
    <property type="term" value="F:hydro-lyase activity"/>
    <property type="evidence" value="ECO:0007669"/>
    <property type="project" value="InterPro"/>
</dbReference>
<dbReference type="InterPro" id="IPR036660">
    <property type="entry name" value="Fe-S_hydroAse_TtdB_cat_sf"/>
</dbReference>
<keyword evidence="2 4" id="KW-0456">Lyase</keyword>
<evidence type="ECO:0000259" key="3">
    <source>
        <dbReference type="Pfam" id="PF05683"/>
    </source>
</evidence>
<dbReference type="NCBIfam" id="NF005310">
    <property type="entry name" value="PRK06842.1"/>
    <property type="match status" value="1"/>
</dbReference>
<evidence type="ECO:0000256" key="2">
    <source>
        <dbReference type="ARBA" id="ARBA00023239"/>
    </source>
</evidence>
<comment type="caution">
    <text evidence="4">The sequence shown here is derived from an EMBL/GenBank/DDBJ whole genome shotgun (WGS) entry which is preliminary data.</text>
</comment>
<dbReference type="AlphaFoldDB" id="A0A660SKB5"/>
<dbReference type="PANTHER" id="PTHR43351">
    <property type="entry name" value="L(+)-TARTRATE DEHYDRATASE SUBUNIT BETA"/>
    <property type="match status" value="1"/>
</dbReference>
<dbReference type="SUPFAM" id="SSF117457">
    <property type="entry name" value="FumA C-terminal domain-like"/>
    <property type="match status" value="1"/>
</dbReference>
<evidence type="ECO:0000256" key="1">
    <source>
        <dbReference type="ARBA" id="ARBA00008876"/>
    </source>
</evidence>
<dbReference type="Gene3D" id="3.20.130.10">
    <property type="entry name" value="Fe-S hydro-lyase, tartrate dehydratase beta-type, catalytic domain"/>
    <property type="match status" value="1"/>
</dbReference>
<dbReference type="Pfam" id="PF05683">
    <property type="entry name" value="Fumerase_C"/>
    <property type="match status" value="1"/>
</dbReference>
<evidence type="ECO:0000313" key="4">
    <source>
        <dbReference type="EMBL" id="RKX70481.1"/>
    </source>
</evidence>
<sequence length="182" mass="19766">MIRLKTPLSEEDILKLKIGDRVLLSGIIYSARDTAHKRLVELIDKGEPTPIDLKGQVIYYVGPAPAKPGYPIGPAGPTTSVRMDPYTPKILSRGVKGLIGKGNRTQPVIDALKKWKAVYFVAIGGAAALISKRIKSAKVVAYEDLGTEAIREMEVEDFPLIVANDAHGGDLFQEGVGRFKVE</sequence>
<comment type="similarity">
    <text evidence="1">Belongs to the class-I fumarase family.</text>
</comment>
<proteinExistence type="inferred from homology"/>
<name>A0A660SKB5_UNCW3</name>
<evidence type="ECO:0000313" key="5">
    <source>
        <dbReference type="Proteomes" id="UP000268469"/>
    </source>
</evidence>